<comment type="function">
    <text evidence="6">Acts both as a biotin--[acetyl-CoA-carboxylase] ligase and a repressor.</text>
</comment>
<dbReference type="InterPro" id="IPR004408">
    <property type="entry name" value="Biotin_CoA_COase_ligase"/>
</dbReference>
<evidence type="ECO:0000256" key="1">
    <source>
        <dbReference type="ARBA" id="ARBA00022598"/>
    </source>
</evidence>
<keyword evidence="1 6" id="KW-0436">Ligase</keyword>
<dbReference type="InterPro" id="IPR003142">
    <property type="entry name" value="BPL_C"/>
</dbReference>
<dbReference type="RefSeq" id="WP_281999195.1">
    <property type="nucleotide sequence ID" value="NZ_AP027151.1"/>
</dbReference>
<name>A0ABM8EKU8_9BACT</name>
<dbReference type="CDD" id="cd16442">
    <property type="entry name" value="BPL"/>
    <property type="match status" value="1"/>
</dbReference>
<dbReference type="SUPFAM" id="SSF46785">
    <property type="entry name" value="Winged helix' DNA-binding domain"/>
    <property type="match status" value="1"/>
</dbReference>
<evidence type="ECO:0000256" key="5">
    <source>
        <dbReference type="ARBA" id="ARBA00047846"/>
    </source>
</evidence>
<keyword evidence="6" id="KW-0804">Transcription</keyword>
<dbReference type="HAMAP" id="MF_00978">
    <property type="entry name" value="Bifunct_BirA"/>
    <property type="match status" value="1"/>
</dbReference>
<dbReference type="Gene3D" id="3.30.930.10">
    <property type="entry name" value="Bira Bifunctional Protein, Domain 2"/>
    <property type="match status" value="1"/>
</dbReference>
<dbReference type="InterPro" id="IPR011991">
    <property type="entry name" value="ArsR-like_HTH"/>
</dbReference>
<reference evidence="8 9" key="1">
    <citation type="submission" date="2022-12" db="EMBL/GenBank/DDBJ databases">
        <title>Polyphasic characterization of Geotalea uranireducens NIT-SL11 newly isolated from a complex of sewage sludge and microbially reduced graphene oxide.</title>
        <authorList>
            <person name="Xie L."/>
            <person name="Yoshida N."/>
            <person name="Meng L."/>
        </authorList>
    </citation>
    <scope>NUCLEOTIDE SEQUENCE [LARGE SCALE GENOMIC DNA]</scope>
    <source>
        <strain evidence="8 9">NIT-SL11</strain>
    </source>
</reference>
<comment type="catalytic activity">
    <reaction evidence="5 6">
        <text>biotin + L-lysyl-[protein] + ATP = N(6)-biotinyl-L-lysyl-[protein] + AMP + diphosphate + H(+)</text>
        <dbReference type="Rhea" id="RHEA:11756"/>
        <dbReference type="Rhea" id="RHEA-COMP:9752"/>
        <dbReference type="Rhea" id="RHEA-COMP:10505"/>
        <dbReference type="ChEBI" id="CHEBI:15378"/>
        <dbReference type="ChEBI" id="CHEBI:29969"/>
        <dbReference type="ChEBI" id="CHEBI:30616"/>
        <dbReference type="ChEBI" id="CHEBI:33019"/>
        <dbReference type="ChEBI" id="CHEBI:57586"/>
        <dbReference type="ChEBI" id="CHEBI:83144"/>
        <dbReference type="ChEBI" id="CHEBI:456215"/>
        <dbReference type="EC" id="6.3.4.15"/>
    </reaction>
</comment>
<feature type="binding site" evidence="6">
    <location>
        <position position="199"/>
    </location>
    <ligand>
        <name>biotin</name>
        <dbReference type="ChEBI" id="CHEBI:57586"/>
    </ligand>
</feature>
<dbReference type="Pfam" id="PF03099">
    <property type="entry name" value="BPL_LplA_LipB"/>
    <property type="match status" value="1"/>
</dbReference>
<keyword evidence="4 6" id="KW-0092">Biotin</keyword>
<dbReference type="PROSITE" id="PS51733">
    <property type="entry name" value="BPL_LPL_CATALYTIC"/>
    <property type="match status" value="1"/>
</dbReference>
<dbReference type="SUPFAM" id="SSF55681">
    <property type="entry name" value="Class II aaRS and biotin synthetases"/>
    <property type="match status" value="1"/>
</dbReference>
<keyword evidence="6" id="KW-0805">Transcription regulation</keyword>
<organism evidence="8 9">
    <name type="scientific">Geotalea uraniireducens</name>
    <dbReference type="NCBI Taxonomy" id="351604"/>
    <lineage>
        <taxon>Bacteria</taxon>
        <taxon>Pseudomonadati</taxon>
        <taxon>Thermodesulfobacteriota</taxon>
        <taxon>Desulfuromonadia</taxon>
        <taxon>Geobacterales</taxon>
        <taxon>Geobacteraceae</taxon>
        <taxon>Geotalea</taxon>
    </lineage>
</organism>
<feature type="binding site" evidence="6">
    <location>
        <begin position="104"/>
        <end position="106"/>
    </location>
    <ligand>
        <name>biotin</name>
        <dbReference type="ChEBI" id="CHEBI:57586"/>
    </ligand>
</feature>
<dbReference type="InterPro" id="IPR036388">
    <property type="entry name" value="WH-like_DNA-bd_sf"/>
</dbReference>
<evidence type="ECO:0000313" key="8">
    <source>
        <dbReference type="EMBL" id="BDV43078.1"/>
    </source>
</evidence>
<dbReference type="InterPro" id="IPR045864">
    <property type="entry name" value="aa-tRNA-synth_II/BPL/LPL"/>
</dbReference>
<dbReference type="InterPro" id="IPR030855">
    <property type="entry name" value="Bifunct_BirA"/>
</dbReference>
<keyword evidence="2 6" id="KW-0547">Nucleotide-binding</keyword>
<feature type="domain" description="BPL/LPL catalytic" evidence="7">
    <location>
        <begin position="81"/>
        <end position="272"/>
    </location>
</feature>
<protein>
    <recommendedName>
        <fullName evidence="6">Bifunctional ligase/repressor BirA</fullName>
    </recommendedName>
    <alternativeName>
        <fullName evidence="6">Biotin--[acetyl-CoA-carboxylase] ligase</fullName>
        <ecNumber evidence="6">6.3.4.15</ecNumber>
    </alternativeName>
    <alternativeName>
        <fullName evidence="6">Biotin--protein ligase</fullName>
    </alternativeName>
    <alternativeName>
        <fullName evidence="6">Biotin-[acetyl-CoA carboxylase] synthetase</fullName>
    </alternativeName>
</protein>
<evidence type="ECO:0000256" key="2">
    <source>
        <dbReference type="ARBA" id="ARBA00022741"/>
    </source>
</evidence>
<dbReference type="NCBIfam" id="TIGR00121">
    <property type="entry name" value="birA_ligase"/>
    <property type="match status" value="1"/>
</dbReference>
<feature type="binding site" evidence="6">
    <location>
        <position position="128"/>
    </location>
    <ligand>
        <name>biotin</name>
        <dbReference type="ChEBI" id="CHEBI:57586"/>
    </ligand>
</feature>
<dbReference type="CDD" id="cd00090">
    <property type="entry name" value="HTH_ARSR"/>
    <property type="match status" value="1"/>
</dbReference>
<dbReference type="Pfam" id="PF02237">
    <property type="entry name" value="BPL_C"/>
    <property type="match status" value="1"/>
</dbReference>
<gene>
    <name evidence="6 8" type="primary">birA</name>
    <name evidence="8" type="ORF">GURASL_20010</name>
</gene>
<dbReference type="PANTHER" id="PTHR12835:SF5">
    <property type="entry name" value="BIOTIN--PROTEIN LIGASE"/>
    <property type="match status" value="1"/>
</dbReference>
<dbReference type="Proteomes" id="UP001317705">
    <property type="component" value="Chromosome"/>
</dbReference>
<evidence type="ECO:0000313" key="9">
    <source>
        <dbReference type="Proteomes" id="UP001317705"/>
    </source>
</evidence>
<keyword evidence="9" id="KW-1185">Reference proteome</keyword>
<dbReference type="EC" id="6.3.4.15" evidence="6"/>
<comment type="similarity">
    <text evidence="6">Belongs to the biotin--protein ligase family.</text>
</comment>
<dbReference type="Gene3D" id="2.30.30.100">
    <property type="match status" value="1"/>
</dbReference>
<evidence type="ECO:0000259" key="7">
    <source>
        <dbReference type="PROSITE" id="PS51733"/>
    </source>
</evidence>
<keyword evidence="3 6" id="KW-0067">ATP-binding</keyword>
<proteinExistence type="inferred from homology"/>
<evidence type="ECO:0000256" key="6">
    <source>
        <dbReference type="HAMAP-Rule" id="MF_00978"/>
    </source>
</evidence>
<dbReference type="EMBL" id="AP027151">
    <property type="protein sequence ID" value="BDV43078.1"/>
    <property type="molecule type" value="Genomic_DNA"/>
</dbReference>
<sequence length="343" mass="37148">MSRALPGAATGSDREIDRRILEVFRSNEGVVSGARLSRLLAISRTAVWKHINTLKSLGYVIEAVPSQGYRLVSVPDLLTSAELSAGLPLQRIGTRITCLQEVDSTNLVAYRLAEQGAVEGTIVIADHQTGGKGRLGRRWESPAGVNLYCSVILRPQILPLYAPQLTFVSSVAVVDAILRTTNLQPVIKWPNDVLVNGQKVAGLLNEMSAETERVDFLVLGIGVNINMNREQFPVDLRHPATSLAIEAGRKIDRLQFARVLLESLDALYAAYLAEGYEPLRRRWLAHSAVMGRTVRVTSGENVVVGVVEGIDEHGGLVLSCAGGRHERVLAGDVAICNEGEACS</sequence>
<dbReference type="PANTHER" id="PTHR12835">
    <property type="entry name" value="BIOTIN PROTEIN LIGASE"/>
    <property type="match status" value="1"/>
</dbReference>
<dbReference type="Pfam" id="PF08279">
    <property type="entry name" value="HTH_11"/>
    <property type="match status" value="1"/>
</dbReference>
<dbReference type="InterPro" id="IPR013196">
    <property type="entry name" value="HTH_11"/>
</dbReference>
<evidence type="ECO:0000256" key="4">
    <source>
        <dbReference type="ARBA" id="ARBA00023267"/>
    </source>
</evidence>
<dbReference type="InterPro" id="IPR036390">
    <property type="entry name" value="WH_DNA-bd_sf"/>
</dbReference>
<evidence type="ECO:0000256" key="3">
    <source>
        <dbReference type="ARBA" id="ARBA00022840"/>
    </source>
</evidence>
<dbReference type="GO" id="GO:0016874">
    <property type="term" value="F:ligase activity"/>
    <property type="evidence" value="ECO:0007669"/>
    <property type="project" value="UniProtKB-KW"/>
</dbReference>
<dbReference type="InterPro" id="IPR004143">
    <property type="entry name" value="BPL_LPL_catalytic"/>
</dbReference>
<comment type="caution">
    <text evidence="6">Lacks conserved residue(s) required for the propagation of feature annotation.</text>
</comment>
<dbReference type="SUPFAM" id="SSF50037">
    <property type="entry name" value="C-terminal domain of transcriptional repressors"/>
    <property type="match status" value="1"/>
</dbReference>
<accession>A0ABM8EKU8</accession>
<feature type="DNA-binding region" description="H-T-H motif" evidence="6">
    <location>
        <begin position="33"/>
        <end position="52"/>
    </location>
</feature>
<dbReference type="InterPro" id="IPR008988">
    <property type="entry name" value="Transcriptional_repressor_C"/>
</dbReference>
<keyword evidence="6" id="KW-0678">Repressor</keyword>
<dbReference type="Gene3D" id="1.10.10.10">
    <property type="entry name" value="Winged helix-like DNA-binding domain superfamily/Winged helix DNA-binding domain"/>
    <property type="match status" value="1"/>
</dbReference>
<keyword evidence="6" id="KW-0238">DNA-binding</keyword>